<dbReference type="GO" id="GO:0005886">
    <property type="term" value="C:plasma membrane"/>
    <property type="evidence" value="ECO:0007669"/>
    <property type="project" value="TreeGrafter"/>
</dbReference>
<feature type="transmembrane region" description="Helical" evidence="7">
    <location>
        <begin position="139"/>
        <end position="158"/>
    </location>
</feature>
<name>A0A1Z5I9A8_9LACO</name>
<evidence type="ECO:0000256" key="5">
    <source>
        <dbReference type="ARBA" id="ARBA00022989"/>
    </source>
</evidence>
<evidence type="ECO:0000256" key="6">
    <source>
        <dbReference type="ARBA" id="ARBA00023136"/>
    </source>
</evidence>
<evidence type="ECO:0000313" key="9">
    <source>
        <dbReference type="Proteomes" id="UP000198374"/>
    </source>
</evidence>
<feature type="transmembrane region" description="Helical" evidence="7">
    <location>
        <begin position="251"/>
        <end position="276"/>
    </location>
</feature>
<keyword evidence="4 7" id="KW-0812">Transmembrane</keyword>
<dbReference type="InterPro" id="IPR045018">
    <property type="entry name" value="Azg-like"/>
</dbReference>
<evidence type="ECO:0000256" key="4">
    <source>
        <dbReference type="ARBA" id="ARBA00022692"/>
    </source>
</evidence>
<comment type="caution">
    <text evidence="8">The sequence shown here is derived from an EMBL/GenBank/DDBJ whole genome shotgun (WGS) entry which is preliminary data.</text>
</comment>
<dbReference type="GO" id="GO:0005345">
    <property type="term" value="F:purine nucleobase transmembrane transporter activity"/>
    <property type="evidence" value="ECO:0007669"/>
    <property type="project" value="TreeGrafter"/>
</dbReference>
<evidence type="ECO:0000256" key="3">
    <source>
        <dbReference type="ARBA" id="ARBA00022448"/>
    </source>
</evidence>
<dbReference type="Proteomes" id="UP000198374">
    <property type="component" value="Unassembled WGS sequence"/>
</dbReference>
<evidence type="ECO:0000256" key="2">
    <source>
        <dbReference type="ARBA" id="ARBA00005697"/>
    </source>
</evidence>
<keyword evidence="3" id="KW-0813">Transport</keyword>
<gene>
    <name evidence="8" type="ORF">IWT30_00134</name>
</gene>
<evidence type="ECO:0000313" key="8">
    <source>
        <dbReference type="EMBL" id="GAW98191.1"/>
    </source>
</evidence>
<comment type="similarity">
    <text evidence="2">Belongs to the nucleobase:cation symporter-2 (NCS2) (TC 2.A.40) family. Azg-like subfamily.</text>
</comment>
<proteinExistence type="inferred from homology"/>
<dbReference type="Pfam" id="PF00860">
    <property type="entry name" value="Xan_ur_permease"/>
    <property type="match status" value="1"/>
</dbReference>
<keyword evidence="9" id="KW-1185">Reference proteome</keyword>
<dbReference type="OrthoDB" id="9808458at2"/>
<dbReference type="AlphaFoldDB" id="A0A1Z5I9A8"/>
<dbReference type="PANTHER" id="PTHR43337">
    <property type="entry name" value="XANTHINE/URACIL PERMEASE C887.17-RELATED"/>
    <property type="match status" value="1"/>
</dbReference>
<dbReference type="InterPro" id="IPR006043">
    <property type="entry name" value="NCS2"/>
</dbReference>
<feature type="transmembrane region" description="Helical" evidence="7">
    <location>
        <begin position="29"/>
        <end position="49"/>
    </location>
</feature>
<feature type="transmembrane region" description="Helical" evidence="7">
    <location>
        <begin position="204"/>
        <end position="221"/>
    </location>
</feature>
<comment type="subcellular location">
    <subcellularLocation>
        <location evidence="1">Membrane</location>
        <topology evidence="1">Multi-pass membrane protein</topology>
    </subcellularLocation>
</comment>
<dbReference type="PANTHER" id="PTHR43337:SF2">
    <property type="entry name" value="XANTHINE_URACIL PERMEASE"/>
    <property type="match status" value="1"/>
</dbReference>
<accession>A0A1Z5I9A8</accession>
<dbReference type="EMBL" id="BCMF01000001">
    <property type="protein sequence ID" value="GAW98191.1"/>
    <property type="molecule type" value="Genomic_DNA"/>
</dbReference>
<reference evidence="8 9" key="1">
    <citation type="submission" date="2015-11" db="EMBL/GenBank/DDBJ databases">
        <title>Draft genome sequences of new species of the genus Lactobacillus isolated from orchardgrass silage.</title>
        <authorList>
            <person name="Tohno M."/>
            <person name="Tanizawa Y."/>
            <person name="Arita M."/>
        </authorList>
    </citation>
    <scope>NUCLEOTIDE SEQUENCE [LARGE SCALE GENOMIC DNA]</scope>
    <source>
        <strain evidence="8 9">IWT30</strain>
    </source>
</reference>
<feature type="transmembrane region" description="Helical" evidence="7">
    <location>
        <begin position="417"/>
        <end position="436"/>
    </location>
</feature>
<feature type="transmembrane region" description="Helical" evidence="7">
    <location>
        <begin position="61"/>
        <end position="85"/>
    </location>
</feature>
<dbReference type="RefSeq" id="WP_089108028.1">
    <property type="nucleotide sequence ID" value="NZ_BCMF01000001.1"/>
</dbReference>
<organism evidence="8 9">
    <name type="scientific">Secundilactobacillus mixtipabuli</name>
    <dbReference type="NCBI Taxonomy" id="1435342"/>
    <lineage>
        <taxon>Bacteria</taxon>
        <taxon>Bacillati</taxon>
        <taxon>Bacillota</taxon>
        <taxon>Bacilli</taxon>
        <taxon>Lactobacillales</taxon>
        <taxon>Lactobacillaceae</taxon>
        <taxon>Secundilactobacillus</taxon>
    </lineage>
</organism>
<feature type="transmembrane region" description="Helical" evidence="7">
    <location>
        <begin position="379"/>
        <end position="405"/>
    </location>
</feature>
<feature type="transmembrane region" description="Helical" evidence="7">
    <location>
        <begin position="178"/>
        <end position="197"/>
    </location>
</feature>
<sequence length="437" mass="45988">MKQAQQLEAKNRLSLLQVWQNKTLLKQEIIAGLTGFFAISYIIIVNPVILKDAGIPTDLSVFATIISSVIGCLIMGFYANAPVILTPGMGVNAFFTYTICATMGMSWQVAVAISIVASAIYVIVAFTSLSSVLAKAIPASLKSGITAGIGLFLVEIGLEKAGLIVAGKNSLIVLGNMTSPATLLAIFGILLSVVLYLRQIPGSFLIGIVVTTVLGVVLGIRDDESVSVHLSRLADYHQIVMHGDFSKVLTIPFILAAFSMTMILVFESMGLLQGILPDSRKFKKAFRASSITALISGGLGTSPTVAAAESASGIESGGRTGVMAITAGVLFAISMFFVPLLAYVPQAAIAPVIIITGALMMESIGSIDMNDFAAWFPAFLIIVLIPLTNSISTGLAFGFVFYPILRLASGDGRNVSPAMYLLGGLFLIDLVLSALLH</sequence>
<feature type="transmembrane region" description="Helical" evidence="7">
    <location>
        <begin position="105"/>
        <end position="127"/>
    </location>
</feature>
<keyword evidence="5 7" id="KW-1133">Transmembrane helix</keyword>
<feature type="transmembrane region" description="Helical" evidence="7">
    <location>
        <begin position="322"/>
        <end position="342"/>
    </location>
</feature>
<evidence type="ECO:0000256" key="1">
    <source>
        <dbReference type="ARBA" id="ARBA00004141"/>
    </source>
</evidence>
<protein>
    <submittedName>
        <fullName evidence="8">Xanthine/uracil/vitamin C permease</fullName>
    </submittedName>
</protein>
<evidence type="ECO:0000256" key="7">
    <source>
        <dbReference type="SAM" id="Phobius"/>
    </source>
</evidence>
<keyword evidence="6 7" id="KW-0472">Membrane</keyword>
<feature type="transmembrane region" description="Helical" evidence="7">
    <location>
        <begin position="348"/>
        <end position="367"/>
    </location>
</feature>